<dbReference type="InterPro" id="IPR009057">
    <property type="entry name" value="Homeodomain-like_sf"/>
</dbReference>
<dbReference type="PANTHER" id="PTHR47506">
    <property type="entry name" value="TRANSCRIPTIONAL REGULATORY PROTEIN"/>
    <property type="match status" value="1"/>
</dbReference>
<dbReference type="EMBL" id="JBEFLD010000002">
    <property type="protein sequence ID" value="MEQ6289862.1"/>
    <property type="molecule type" value="Genomic_DNA"/>
</dbReference>
<comment type="caution">
    <text evidence="6">The sequence shown here is derived from an EMBL/GenBank/DDBJ whole genome shotgun (WGS) entry which is preliminary data.</text>
</comment>
<dbReference type="SUPFAM" id="SSF48498">
    <property type="entry name" value="Tetracyclin repressor-like, C-terminal domain"/>
    <property type="match status" value="1"/>
</dbReference>
<dbReference type="Gene3D" id="1.10.10.60">
    <property type="entry name" value="Homeodomain-like"/>
    <property type="match status" value="1"/>
</dbReference>
<dbReference type="PROSITE" id="PS50977">
    <property type="entry name" value="HTH_TETR_2"/>
    <property type="match status" value="1"/>
</dbReference>
<keyword evidence="2 4" id="KW-0238">DNA-binding</keyword>
<evidence type="ECO:0000256" key="3">
    <source>
        <dbReference type="ARBA" id="ARBA00023163"/>
    </source>
</evidence>
<keyword evidence="1" id="KW-0805">Transcription regulation</keyword>
<evidence type="ECO:0000313" key="7">
    <source>
        <dbReference type="Proteomes" id="UP001433638"/>
    </source>
</evidence>
<keyword evidence="3" id="KW-0804">Transcription</keyword>
<dbReference type="PRINTS" id="PR00455">
    <property type="entry name" value="HTHTETR"/>
</dbReference>
<evidence type="ECO:0000256" key="1">
    <source>
        <dbReference type="ARBA" id="ARBA00023015"/>
    </source>
</evidence>
<sequence>MSKKAVTRETILQQALALASSSGIAALTIGELAAASGMSKSGLFAHFGSKEALQLAVVEAAQAQFVAETLQPVLVLPRGLARLTALFEAWVGRLAAGRYPGGCPLLAACYEFDDQPGVVRDALLAGQARLRESLQRMLQDAADNGELPPGRDPALLAFMLFGLIQSAHHDRQLLGRNDGEQLARRGFALLLAPGDGGRA</sequence>
<feature type="DNA-binding region" description="H-T-H motif" evidence="4">
    <location>
        <begin position="28"/>
        <end position="47"/>
    </location>
</feature>
<dbReference type="Pfam" id="PF16925">
    <property type="entry name" value="TetR_C_13"/>
    <property type="match status" value="1"/>
</dbReference>
<reference evidence="6" key="1">
    <citation type="submission" date="2024-06" db="EMBL/GenBank/DDBJ databases">
        <title>Genome sequence of Vogesella sp. MAHUQ-64.</title>
        <authorList>
            <person name="Huq M.A."/>
        </authorList>
    </citation>
    <scope>NUCLEOTIDE SEQUENCE</scope>
    <source>
        <strain evidence="6">MAHUQ-64</strain>
    </source>
</reference>
<dbReference type="SUPFAM" id="SSF46689">
    <property type="entry name" value="Homeodomain-like"/>
    <property type="match status" value="1"/>
</dbReference>
<dbReference type="InterPro" id="IPR011075">
    <property type="entry name" value="TetR_C"/>
</dbReference>
<feature type="domain" description="HTH tetR-type" evidence="5">
    <location>
        <begin position="5"/>
        <end position="65"/>
    </location>
</feature>
<protein>
    <submittedName>
        <fullName evidence="6">TetR/AcrR family transcriptional regulator</fullName>
    </submittedName>
</protein>
<dbReference type="RefSeq" id="WP_349584571.1">
    <property type="nucleotide sequence ID" value="NZ_JBEFLD010000002.1"/>
</dbReference>
<evidence type="ECO:0000259" key="5">
    <source>
        <dbReference type="PROSITE" id="PS50977"/>
    </source>
</evidence>
<dbReference type="Proteomes" id="UP001433638">
    <property type="component" value="Unassembled WGS sequence"/>
</dbReference>
<dbReference type="Pfam" id="PF00440">
    <property type="entry name" value="TetR_N"/>
    <property type="match status" value="1"/>
</dbReference>
<dbReference type="Gene3D" id="1.10.357.10">
    <property type="entry name" value="Tetracycline Repressor, domain 2"/>
    <property type="match status" value="1"/>
</dbReference>
<evidence type="ECO:0000256" key="2">
    <source>
        <dbReference type="ARBA" id="ARBA00023125"/>
    </source>
</evidence>
<accession>A0ABV1M119</accession>
<name>A0ABV1M119_9NEIS</name>
<evidence type="ECO:0000313" key="6">
    <source>
        <dbReference type="EMBL" id="MEQ6289862.1"/>
    </source>
</evidence>
<proteinExistence type="predicted"/>
<dbReference type="InterPro" id="IPR001647">
    <property type="entry name" value="HTH_TetR"/>
</dbReference>
<dbReference type="InterPro" id="IPR036271">
    <property type="entry name" value="Tet_transcr_reg_TetR-rel_C_sf"/>
</dbReference>
<evidence type="ECO:0000256" key="4">
    <source>
        <dbReference type="PROSITE-ProRule" id="PRU00335"/>
    </source>
</evidence>
<gene>
    <name evidence="6" type="ORF">ABNW52_04455</name>
</gene>
<organism evidence="6 7">
    <name type="scientific">Vogesella oryzagri</name>
    <dbReference type="NCBI Taxonomy" id="3160864"/>
    <lineage>
        <taxon>Bacteria</taxon>
        <taxon>Pseudomonadati</taxon>
        <taxon>Pseudomonadota</taxon>
        <taxon>Betaproteobacteria</taxon>
        <taxon>Neisseriales</taxon>
        <taxon>Chromobacteriaceae</taxon>
        <taxon>Vogesella</taxon>
    </lineage>
</organism>
<dbReference type="PANTHER" id="PTHR47506:SF6">
    <property type="entry name" value="HTH-TYPE TRANSCRIPTIONAL REPRESSOR NEMR"/>
    <property type="match status" value="1"/>
</dbReference>
<keyword evidence="7" id="KW-1185">Reference proteome</keyword>